<accession>A0A662Z4Q0</accession>
<reference evidence="8 9" key="1">
    <citation type="submission" date="2016-10" db="EMBL/GenBank/DDBJ databases">
        <authorList>
            <person name="Varghese N."/>
            <person name="Submissions S."/>
        </authorList>
    </citation>
    <scope>NUCLEOTIDE SEQUENCE [LARGE SCALE GENOMIC DNA]</scope>
    <source>
        <strain evidence="8 9">IBRC-M10081</strain>
    </source>
</reference>
<dbReference type="SUPFAM" id="SSF51206">
    <property type="entry name" value="cAMP-binding domain-like"/>
    <property type="match status" value="1"/>
</dbReference>
<keyword evidence="4" id="KW-0010">Activator</keyword>
<dbReference type="InterPro" id="IPR036388">
    <property type="entry name" value="WH-like_DNA-bd_sf"/>
</dbReference>
<dbReference type="GO" id="GO:0005829">
    <property type="term" value="C:cytosol"/>
    <property type="evidence" value="ECO:0007669"/>
    <property type="project" value="TreeGrafter"/>
</dbReference>
<dbReference type="InterPro" id="IPR012318">
    <property type="entry name" value="HTH_CRP"/>
</dbReference>
<proteinExistence type="predicted"/>
<dbReference type="SMART" id="SM00100">
    <property type="entry name" value="cNMP"/>
    <property type="match status" value="1"/>
</dbReference>
<gene>
    <name evidence="8" type="ORF">SAMN05192557_1737</name>
</gene>
<evidence type="ECO:0000313" key="8">
    <source>
        <dbReference type="EMBL" id="SEW12292.1"/>
    </source>
</evidence>
<dbReference type="GO" id="GO:0003677">
    <property type="term" value="F:DNA binding"/>
    <property type="evidence" value="ECO:0007669"/>
    <property type="project" value="UniProtKB-KW"/>
</dbReference>
<dbReference type="Proteomes" id="UP000243605">
    <property type="component" value="Unassembled WGS sequence"/>
</dbReference>
<dbReference type="Gene3D" id="1.10.10.10">
    <property type="entry name" value="Winged helix-like DNA-binding domain superfamily/Winged helix DNA-binding domain"/>
    <property type="match status" value="1"/>
</dbReference>
<sequence>MTTHEHICVSIVPLFNHLNSPDQKRIKDRVISKKYDKGEVIFSPDSDDQLTIVSRGSLKIYRLSENGKERFLRIAKPGDYDGESSLFGVTNDNMFAEALEKTEVCFLRQSDFQDLLKEYPDLSLKLLTMNAQKSAQTEIQTQLLWMEKIEQRLAFYLSNLSYELDLEVFELPMQMKDIASYLGTSPETLSRELKRLERAQIITRTRRHIQILDMDRLEKIIEN</sequence>
<keyword evidence="2" id="KW-0805">Transcription regulation</keyword>
<evidence type="ECO:0000256" key="1">
    <source>
        <dbReference type="ARBA" id="ARBA00020091"/>
    </source>
</evidence>
<dbReference type="InterPro" id="IPR050397">
    <property type="entry name" value="Env_Response_Regulators"/>
</dbReference>
<dbReference type="AlphaFoldDB" id="A0A662Z4Q0"/>
<evidence type="ECO:0000256" key="5">
    <source>
        <dbReference type="ARBA" id="ARBA00023163"/>
    </source>
</evidence>
<keyword evidence="9" id="KW-1185">Reference proteome</keyword>
<evidence type="ECO:0000259" key="7">
    <source>
        <dbReference type="PROSITE" id="PS51063"/>
    </source>
</evidence>
<dbReference type="Pfam" id="PF13545">
    <property type="entry name" value="HTH_Crp_2"/>
    <property type="match status" value="1"/>
</dbReference>
<dbReference type="SMART" id="SM00419">
    <property type="entry name" value="HTH_CRP"/>
    <property type="match status" value="1"/>
</dbReference>
<evidence type="ECO:0000259" key="6">
    <source>
        <dbReference type="PROSITE" id="PS50042"/>
    </source>
</evidence>
<keyword evidence="3" id="KW-0238">DNA-binding</keyword>
<dbReference type="GO" id="GO:0003700">
    <property type="term" value="F:DNA-binding transcription factor activity"/>
    <property type="evidence" value="ECO:0007669"/>
    <property type="project" value="TreeGrafter"/>
</dbReference>
<dbReference type="PANTHER" id="PTHR24567:SF26">
    <property type="entry name" value="REGULATORY PROTEIN YEIL"/>
    <property type="match status" value="1"/>
</dbReference>
<evidence type="ECO:0000256" key="3">
    <source>
        <dbReference type="ARBA" id="ARBA00023125"/>
    </source>
</evidence>
<dbReference type="PANTHER" id="PTHR24567">
    <property type="entry name" value="CRP FAMILY TRANSCRIPTIONAL REGULATORY PROTEIN"/>
    <property type="match status" value="1"/>
</dbReference>
<protein>
    <recommendedName>
        <fullName evidence="1">HTH-type transcriptional regulator ArcR</fullName>
    </recommendedName>
</protein>
<dbReference type="InterPro" id="IPR036390">
    <property type="entry name" value="WH_DNA-bd_sf"/>
</dbReference>
<dbReference type="Gene3D" id="2.60.120.10">
    <property type="entry name" value="Jelly Rolls"/>
    <property type="match status" value="1"/>
</dbReference>
<organism evidence="8 9">
    <name type="scientific">Aliicoccus persicus</name>
    <dbReference type="NCBI Taxonomy" id="930138"/>
    <lineage>
        <taxon>Bacteria</taxon>
        <taxon>Bacillati</taxon>
        <taxon>Bacillota</taxon>
        <taxon>Bacilli</taxon>
        <taxon>Bacillales</taxon>
        <taxon>Staphylococcaceae</taxon>
        <taxon>Aliicoccus</taxon>
    </lineage>
</organism>
<dbReference type="InterPro" id="IPR000595">
    <property type="entry name" value="cNMP-bd_dom"/>
</dbReference>
<dbReference type="EMBL" id="FOIT01000005">
    <property type="protein sequence ID" value="SEW12292.1"/>
    <property type="molecule type" value="Genomic_DNA"/>
</dbReference>
<keyword evidence="5" id="KW-0804">Transcription</keyword>
<dbReference type="CDD" id="cd00038">
    <property type="entry name" value="CAP_ED"/>
    <property type="match status" value="1"/>
</dbReference>
<dbReference type="PROSITE" id="PS50042">
    <property type="entry name" value="CNMP_BINDING_3"/>
    <property type="match status" value="1"/>
</dbReference>
<evidence type="ECO:0000256" key="4">
    <source>
        <dbReference type="ARBA" id="ARBA00023159"/>
    </source>
</evidence>
<feature type="domain" description="HTH crp-type" evidence="7">
    <location>
        <begin position="147"/>
        <end position="215"/>
    </location>
</feature>
<dbReference type="PROSITE" id="PS51063">
    <property type="entry name" value="HTH_CRP_2"/>
    <property type="match status" value="1"/>
</dbReference>
<name>A0A662Z4Q0_9STAP</name>
<dbReference type="InterPro" id="IPR018490">
    <property type="entry name" value="cNMP-bd_dom_sf"/>
</dbReference>
<dbReference type="SUPFAM" id="SSF46785">
    <property type="entry name" value="Winged helix' DNA-binding domain"/>
    <property type="match status" value="1"/>
</dbReference>
<feature type="domain" description="Cyclic nucleotide-binding" evidence="6">
    <location>
        <begin position="14"/>
        <end position="133"/>
    </location>
</feature>
<evidence type="ECO:0000256" key="2">
    <source>
        <dbReference type="ARBA" id="ARBA00023015"/>
    </source>
</evidence>
<evidence type="ECO:0000313" key="9">
    <source>
        <dbReference type="Proteomes" id="UP000243605"/>
    </source>
</evidence>
<dbReference type="PRINTS" id="PR00034">
    <property type="entry name" value="HTHCRP"/>
</dbReference>
<dbReference type="InterPro" id="IPR014710">
    <property type="entry name" value="RmlC-like_jellyroll"/>
</dbReference>
<dbReference type="OrthoDB" id="9798104at2"/>
<dbReference type="Pfam" id="PF00027">
    <property type="entry name" value="cNMP_binding"/>
    <property type="match status" value="1"/>
</dbReference>
<dbReference type="RefSeq" id="WP_091475867.1">
    <property type="nucleotide sequence ID" value="NZ_FOIT01000005.1"/>
</dbReference>